<name>C7R1N5_JONDD</name>
<dbReference type="InterPro" id="IPR000014">
    <property type="entry name" value="PAS"/>
</dbReference>
<dbReference type="AlphaFoldDB" id="C7R1N5"/>
<evidence type="ECO:0000313" key="2">
    <source>
        <dbReference type="EMBL" id="ACV09870.1"/>
    </source>
</evidence>
<evidence type="ECO:0000259" key="1">
    <source>
        <dbReference type="Pfam" id="PF08447"/>
    </source>
</evidence>
<dbReference type="Proteomes" id="UP000000628">
    <property type="component" value="Chromosome"/>
</dbReference>
<dbReference type="EMBL" id="CP001706">
    <property type="protein sequence ID" value="ACV09870.1"/>
    <property type="molecule type" value="Genomic_DNA"/>
</dbReference>
<dbReference type="InterPro" id="IPR035965">
    <property type="entry name" value="PAS-like_dom_sf"/>
</dbReference>
<dbReference type="OrthoDB" id="266313at2"/>
<feature type="domain" description="PAS fold-3" evidence="1">
    <location>
        <begin position="30"/>
        <end position="110"/>
    </location>
</feature>
<dbReference type="HOGENOM" id="CLU_097884_0_1_11"/>
<dbReference type="Pfam" id="PF08447">
    <property type="entry name" value="PAS_3"/>
    <property type="match status" value="1"/>
</dbReference>
<reference evidence="2 3" key="1">
    <citation type="journal article" date="2009" name="Stand. Genomic Sci.">
        <title>Complete genome sequence of Jonesia denitrificans type strain (Prevot 55134).</title>
        <authorList>
            <person name="Pukall R."/>
            <person name="Gehrich-Schroter G."/>
            <person name="Lapidus A."/>
            <person name="Nolan M."/>
            <person name="Glavina Del Rio T."/>
            <person name="Lucas S."/>
            <person name="Chen F."/>
            <person name="Tice H."/>
            <person name="Pitluck S."/>
            <person name="Cheng J.F."/>
            <person name="Copeland A."/>
            <person name="Saunders E."/>
            <person name="Brettin T."/>
            <person name="Detter J.C."/>
            <person name="Bruce D."/>
            <person name="Goodwin L."/>
            <person name="Pati A."/>
            <person name="Ivanova N."/>
            <person name="Mavromatis K."/>
            <person name="Ovchinnikova G."/>
            <person name="Chen A."/>
            <person name="Palaniappan K."/>
            <person name="Land M."/>
            <person name="Hauser L."/>
            <person name="Chang Y.J."/>
            <person name="Jeffries C.D."/>
            <person name="Chain P."/>
            <person name="Goker M."/>
            <person name="Bristow J."/>
            <person name="Eisen J.A."/>
            <person name="Markowitz V."/>
            <person name="Hugenholtz P."/>
            <person name="Kyrpides N.C."/>
            <person name="Klenk H.P."/>
            <person name="Han C."/>
        </authorList>
    </citation>
    <scope>NUCLEOTIDE SEQUENCE [LARGE SCALE GENOMIC DNA]</scope>
    <source>
        <strain evidence="3">ATCC 14870 / DSM 20603 / BCRC 15368 / CIP 55.134 / JCM 11481 / NBRC 15587 / NCTC 10816 / Prevot 55134</strain>
    </source>
</reference>
<dbReference type="eggNOG" id="COG3829">
    <property type="taxonomic scope" value="Bacteria"/>
</dbReference>
<dbReference type="Gene3D" id="3.30.450.20">
    <property type="entry name" value="PAS domain"/>
    <property type="match status" value="1"/>
</dbReference>
<sequence length="177" mass="19999">MTDTRGQSAERVLAPNDIIVSKTDLQGRITYANDVFLTISDLTEDTALGQPHNIIRHPDMPAGVYQYMWDTIQAGQEIFAYVKNRATTGDYYWVYAYVTPSYDTRGTHIGYHSSRRAVTRDAITRVEQVYNAMKNAEHGLTGRARAHASLDVLTTTLERTGHTYSQWVWSLTHGDTP</sequence>
<dbReference type="NCBIfam" id="TIGR00229">
    <property type="entry name" value="sensory_box"/>
    <property type="match status" value="1"/>
</dbReference>
<dbReference type="KEGG" id="jde:Jden_2233"/>
<proteinExistence type="predicted"/>
<dbReference type="STRING" id="471856.Jden_2233"/>
<gene>
    <name evidence="2" type="ordered locus">Jden_2233</name>
</gene>
<dbReference type="CDD" id="cd00130">
    <property type="entry name" value="PAS"/>
    <property type="match status" value="1"/>
</dbReference>
<dbReference type="InterPro" id="IPR013655">
    <property type="entry name" value="PAS_fold_3"/>
</dbReference>
<protein>
    <submittedName>
        <fullName evidence="2">Putative PAS/PAC sensor protein</fullName>
    </submittedName>
</protein>
<keyword evidence="3" id="KW-1185">Reference proteome</keyword>
<evidence type="ECO:0000313" key="3">
    <source>
        <dbReference type="Proteomes" id="UP000000628"/>
    </source>
</evidence>
<accession>C7R1N5</accession>
<dbReference type="SUPFAM" id="SSF55785">
    <property type="entry name" value="PYP-like sensor domain (PAS domain)"/>
    <property type="match status" value="1"/>
</dbReference>
<dbReference type="RefSeq" id="WP_015772498.1">
    <property type="nucleotide sequence ID" value="NC_013174.1"/>
</dbReference>
<organism evidence="2 3">
    <name type="scientific">Jonesia denitrificans (strain ATCC 14870 / DSM 20603 / BCRC 15368 / CIP 55.134 / JCM 11481 / NBRC 15587 / NCTC 10816 / Prevot 55134)</name>
    <name type="common">Listeria denitrificans</name>
    <dbReference type="NCBI Taxonomy" id="471856"/>
    <lineage>
        <taxon>Bacteria</taxon>
        <taxon>Bacillati</taxon>
        <taxon>Actinomycetota</taxon>
        <taxon>Actinomycetes</taxon>
        <taxon>Micrococcales</taxon>
        <taxon>Jonesiaceae</taxon>
        <taxon>Jonesia</taxon>
    </lineage>
</organism>